<name>A0ABX8BT20_9ACTN</name>
<dbReference type="SUPFAM" id="SSF50969">
    <property type="entry name" value="YVTN repeat-like/Quinoprotein amine dehydrogenase"/>
    <property type="match status" value="1"/>
</dbReference>
<gene>
    <name evidence="1" type="ORF">KGD84_03900</name>
</gene>
<evidence type="ECO:0000313" key="1">
    <source>
        <dbReference type="EMBL" id="QUX23528.1"/>
    </source>
</evidence>
<protein>
    <recommendedName>
        <fullName evidence="3">WD40 repeat domain-containing protein</fullName>
    </recommendedName>
</protein>
<dbReference type="RefSeq" id="WP_220564751.1">
    <property type="nucleotide sequence ID" value="NZ_CP074133.1"/>
</dbReference>
<reference evidence="1 2" key="1">
    <citation type="submission" date="2021-05" db="EMBL/GenBank/DDBJ databases">
        <title>Direct Submission.</title>
        <authorList>
            <person name="Li K."/>
            <person name="Gao J."/>
        </authorList>
    </citation>
    <scope>NUCLEOTIDE SEQUENCE [LARGE SCALE GENOMIC DNA]</scope>
    <source>
        <strain evidence="1 2">Mg02</strain>
    </source>
</reference>
<dbReference type="Proteomes" id="UP000676079">
    <property type="component" value="Chromosome"/>
</dbReference>
<keyword evidence="2" id="KW-1185">Reference proteome</keyword>
<evidence type="ECO:0008006" key="3">
    <source>
        <dbReference type="Google" id="ProtNLM"/>
    </source>
</evidence>
<dbReference type="InterPro" id="IPR011044">
    <property type="entry name" value="Quino_amine_DH_bsu"/>
</dbReference>
<proteinExistence type="predicted"/>
<evidence type="ECO:0000313" key="2">
    <source>
        <dbReference type="Proteomes" id="UP000676079"/>
    </source>
</evidence>
<dbReference type="EMBL" id="CP074133">
    <property type="protein sequence ID" value="QUX23528.1"/>
    <property type="molecule type" value="Genomic_DNA"/>
</dbReference>
<accession>A0ABX8BT20</accession>
<organism evidence="1 2">
    <name type="scientific">Nocardiopsis changdeensis</name>
    <dbReference type="NCBI Taxonomy" id="2831969"/>
    <lineage>
        <taxon>Bacteria</taxon>
        <taxon>Bacillati</taxon>
        <taxon>Actinomycetota</taxon>
        <taxon>Actinomycetes</taxon>
        <taxon>Streptosporangiales</taxon>
        <taxon>Nocardiopsidaceae</taxon>
        <taxon>Nocardiopsis</taxon>
    </lineage>
</organism>
<sequence>MTDRIVTLAHGADAYAYAFTERAAESGAPVRHTARFSIRDGATGHTVSPGLDRVAYAAGGELVCADRDGTALWRHPLRTGDQDGTYLTGGPSCAFSPDGRTLWLYRQGPMVPVPRGESPEMDRRLDRNPHLKRGTDRLLALDAADGTVLAEAVLGSSGHGALVRPHPDGEHVLVGVMEGQDGGRNFRARLEDGGLDLHAYGTYGYLEDLSPSGRVFMVGDESGITLHSFPDGEELGGFGLDAFDHDGDDFETLFLGMHLAAFLDEDRVVVSVHGERAVPEPEEDEEDEDDGQDLDFRENHVVEAATGRVLGPLPGESRHHERLVVIGDGSWLSVDGAERPRRHTL</sequence>